<evidence type="ECO:0008006" key="3">
    <source>
        <dbReference type="Google" id="ProtNLM"/>
    </source>
</evidence>
<evidence type="ECO:0000313" key="1">
    <source>
        <dbReference type="EMBL" id="KAF4620080.1"/>
    </source>
</evidence>
<dbReference type="EMBL" id="JAACJL010000016">
    <property type="protein sequence ID" value="KAF4620080.1"/>
    <property type="molecule type" value="Genomic_DNA"/>
</dbReference>
<sequence length="536" mass="60857">MASSLSQLIQDADHLTPSRMDKSSCAIDVLPPELLLEIFAQNTLEIYSYERLTTARYSSQVCQLWRSILLSSTFLWGRLLNMYSIVHASDEWRKEVVSRVGDAMLWIYGTVSDARSRSFLMSLLREKWETVQFLHVNIEMPDVLEEMRAIMLRKAPNLETLQVRVLPPRIFALIEHHDNNPPTLFDNVAPKLMHFQPDLVRSFNPRASWTFNLRSIRISSHYSASFILSVLKSTPLLALLVVRRNFPGVIGQSATDHEGIASVDIHLPRLTYLSLDGEHFSDVYLFLKHIKPSPGCRLSVCNMRGADIPIGDTSTTTLLENLYGEMVKWAVACINLHRPKIAHLSMDYPIFQSIPVVEIGFTNKKNSWGVETVLFLKFSLYYCGFYVIQQLATCSALSTVRQLQLISVPEIEDPLYPFYQTLSSVTELTVVICCPDLVGAFHIQDGQPQSQFPIFPLLCSLRLYSDGEPPPWLDFDYTNYILDILEYRAGVGLPVLSLDLSYCGHTVFSFGEENWSRIVSRALGVKVTLPDYCLSL</sequence>
<organism evidence="1 2">
    <name type="scientific">Agrocybe pediades</name>
    <dbReference type="NCBI Taxonomy" id="84607"/>
    <lineage>
        <taxon>Eukaryota</taxon>
        <taxon>Fungi</taxon>
        <taxon>Dikarya</taxon>
        <taxon>Basidiomycota</taxon>
        <taxon>Agaricomycotina</taxon>
        <taxon>Agaricomycetes</taxon>
        <taxon>Agaricomycetidae</taxon>
        <taxon>Agaricales</taxon>
        <taxon>Agaricineae</taxon>
        <taxon>Strophariaceae</taxon>
        <taxon>Agrocybe</taxon>
    </lineage>
</organism>
<keyword evidence="2" id="KW-1185">Reference proteome</keyword>
<protein>
    <recommendedName>
        <fullName evidence="3">F-box domain-containing protein</fullName>
    </recommendedName>
</protein>
<accession>A0A8H4R0M1</accession>
<dbReference type="Proteomes" id="UP000521872">
    <property type="component" value="Unassembled WGS sequence"/>
</dbReference>
<comment type="caution">
    <text evidence="1">The sequence shown here is derived from an EMBL/GenBank/DDBJ whole genome shotgun (WGS) entry which is preliminary data.</text>
</comment>
<evidence type="ECO:0000313" key="2">
    <source>
        <dbReference type="Proteomes" id="UP000521872"/>
    </source>
</evidence>
<gene>
    <name evidence="1" type="ORF">D9613_004875</name>
</gene>
<proteinExistence type="predicted"/>
<reference evidence="1 2" key="1">
    <citation type="submission" date="2019-12" db="EMBL/GenBank/DDBJ databases">
        <authorList>
            <person name="Floudas D."/>
            <person name="Bentzer J."/>
            <person name="Ahren D."/>
            <person name="Johansson T."/>
            <person name="Persson P."/>
            <person name="Tunlid A."/>
        </authorList>
    </citation>
    <scope>NUCLEOTIDE SEQUENCE [LARGE SCALE GENOMIC DNA]</scope>
    <source>
        <strain evidence="1 2">CBS 102.39</strain>
    </source>
</reference>
<dbReference type="AlphaFoldDB" id="A0A8H4R0M1"/>
<name>A0A8H4R0M1_9AGAR</name>
<dbReference type="Gene3D" id="1.20.1280.50">
    <property type="match status" value="1"/>
</dbReference>